<keyword evidence="1" id="KW-0732">Signal</keyword>
<reference evidence="2" key="1">
    <citation type="submission" date="2022-07" db="EMBL/GenBank/DDBJ databases">
        <title>Taxonomy of Novel Oxalotrophic and Methylotrophic Bacteria.</title>
        <authorList>
            <person name="Sahin N."/>
            <person name="Tani A."/>
        </authorList>
    </citation>
    <scope>NUCLEOTIDE SEQUENCE</scope>
    <source>
        <strain evidence="2">AM327</strain>
    </source>
</reference>
<organism evidence="2 3">
    <name type="scientific">Neptunitalea chrysea</name>
    <dbReference type="NCBI Taxonomy" id="1647581"/>
    <lineage>
        <taxon>Bacteria</taxon>
        <taxon>Pseudomonadati</taxon>
        <taxon>Bacteroidota</taxon>
        <taxon>Flavobacteriia</taxon>
        <taxon>Flavobacteriales</taxon>
        <taxon>Flavobacteriaceae</taxon>
        <taxon>Neptunitalea</taxon>
    </lineage>
</organism>
<evidence type="ECO:0000256" key="1">
    <source>
        <dbReference type="SAM" id="SignalP"/>
    </source>
</evidence>
<gene>
    <name evidence="2" type="ORF">NBRC110019_06880</name>
</gene>
<evidence type="ECO:0000313" key="2">
    <source>
        <dbReference type="EMBL" id="GLB51649.1"/>
    </source>
</evidence>
<dbReference type="Proteomes" id="UP001143545">
    <property type="component" value="Unassembled WGS sequence"/>
</dbReference>
<evidence type="ECO:0008006" key="4">
    <source>
        <dbReference type="Google" id="ProtNLM"/>
    </source>
</evidence>
<proteinExistence type="predicted"/>
<evidence type="ECO:0000313" key="3">
    <source>
        <dbReference type="Proteomes" id="UP001143545"/>
    </source>
</evidence>
<dbReference type="RefSeq" id="WP_281752407.1">
    <property type="nucleotide sequence ID" value="NZ_BRVP01000004.1"/>
</dbReference>
<comment type="caution">
    <text evidence="2">The sequence shown here is derived from an EMBL/GenBank/DDBJ whole genome shotgun (WGS) entry which is preliminary data.</text>
</comment>
<feature type="signal peptide" evidence="1">
    <location>
        <begin position="1"/>
        <end position="20"/>
    </location>
</feature>
<name>A0A9W6ETU2_9FLAO</name>
<sequence length="361" mass="40835">MKTLCKSLLLVVFSIQIAFANTHNNGVPKGKYTKEKTVKKEFTVTPYALLKVDNSYGNLNITSWNENKTIIEVVIKTSGNNEKKVIEKLNEIHVNFDANSDMVSASTIFSDSKWGWGWNSKNVNIEVNYTIKVPINNEVDLNNDYGAIIIDKLNGTAKISCDYGKLDIGELWGDNNYLKFDYTTNSRIGIIKNGKIQADYSGFVVEKTKHLEIIADYTNSKVEKADYVYYQCDYGSVYFGDIMNLKGNGDYLTAKIDSVFGNIDLDLEFGSVRINNITPKAGNITIEGDYTGIRLGYDPQYYFNFDIDLEYAGLSGKDNLTFTLKDSDYTSHHYKGYYTHNNSGKYIRIKSEYGGVTLNRK</sequence>
<keyword evidence="3" id="KW-1185">Reference proteome</keyword>
<dbReference type="AlphaFoldDB" id="A0A9W6ETU2"/>
<feature type="chain" id="PRO_5040910440" description="Adhesin domain-containing protein" evidence="1">
    <location>
        <begin position="21"/>
        <end position="361"/>
    </location>
</feature>
<protein>
    <recommendedName>
        <fullName evidence="4">Adhesin domain-containing protein</fullName>
    </recommendedName>
</protein>
<accession>A0A9W6ETU2</accession>
<dbReference type="EMBL" id="BRVP01000004">
    <property type="protein sequence ID" value="GLB51649.1"/>
    <property type="molecule type" value="Genomic_DNA"/>
</dbReference>